<dbReference type="Proteomes" id="UP000054498">
    <property type="component" value="Unassembled WGS sequence"/>
</dbReference>
<comment type="subcellular location">
    <subcellularLocation>
        <location evidence="1">Nucleus</location>
    </subcellularLocation>
</comment>
<dbReference type="SUPFAM" id="SSF51045">
    <property type="entry name" value="WW domain"/>
    <property type="match status" value="1"/>
</dbReference>
<comment type="function">
    <text evidence="6">Binds the phosphorylated C-terminal domain (CTD) of the largest subunit of RNA polymerase II and functions as a scaffold for RNA processing machineries. May be involved in pre-mRNA splicing.</text>
</comment>
<evidence type="ECO:0000256" key="8">
    <source>
        <dbReference type="ARBA" id="ARBA00064817"/>
    </source>
</evidence>
<evidence type="ECO:0000256" key="2">
    <source>
        <dbReference type="ARBA" id="ARBA00022664"/>
    </source>
</evidence>
<dbReference type="GeneID" id="25733502"/>
<evidence type="ECO:0008006" key="14">
    <source>
        <dbReference type="Google" id="ProtNLM"/>
    </source>
</evidence>
<dbReference type="InterPro" id="IPR036020">
    <property type="entry name" value="WW_dom_sf"/>
</dbReference>
<keyword evidence="5" id="KW-0539">Nucleus</keyword>
<comment type="similarity">
    <text evidence="7">Belongs to the PRPF40 family.</text>
</comment>
<keyword evidence="3" id="KW-0677">Repeat</keyword>
<organism evidence="12 13">
    <name type="scientific">Monoraphidium neglectum</name>
    <dbReference type="NCBI Taxonomy" id="145388"/>
    <lineage>
        <taxon>Eukaryota</taxon>
        <taxon>Viridiplantae</taxon>
        <taxon>Chlorophyta</taxon>
        <taxon>core chlorophytes</taxon>
        <taxon>Chlorophyceae</taxon>
        <taxon>CS clade</taxon>
        <taxon>Sphaeropleales</taxon>
        <taxon>Selenastraceae</taxon>
        <taxon>Monoraphidium</taxon>
    </lineage>
</organism>
<dbReference type="GO" id="GO:0071004">
    <property type="term" value="C:U2-type prespliceosome"/>
    <property type="evidence" value="ECO:0007669"/>
    <property type="project" value="TreeGrafter"/>
</dbReference>
<dbReference type="PROSITE" id="PS01159">
    <property type="entry name" value="WW_DOMAIN_1"/>
    <property type="match status" value="1"/>
</dbReference>
<dbReference type="STRING" id="145388.A0A0D2LJL8"/>
<proteinExistence type="inferred from homology"/>
<dbReference type="Gene3D" id="2.20.70.10">
    <property type="match status" value="1"/>
</dbReference>
<evidence type="ECO:0000259" key="11">
    <source>
        <dbReference type="PROSITE" id="PS51676"/>
    </source>
</evidence>
<reference evidence="12 13" key="1">
    <citation type="journal article" date="2013" name="BMC Genomics">
        <title>Reconstruction of the lipid metabolism for the microalga Monoraphidium neglectum from its genome sequence reveals characteristics suitable for biofuel production.</title>
        <authorList>
            <person name="Bogen C."/>
            <person name="Al-Dilaimi A."/>
            <person name="Albersmeier A."/>
            <person name="Wichmann J."/>
            <person name="Grundmann M."/>
            <person name="Rupp O."/>
            <person name="Lauersen K.J."/>
            <person name="Blifernez-Klassen O."/>
            <person name="Kalinowski J."/>
            <person name="Goesmann A."/>
            <person name="Mussgnug J.H."/>
            <person name="Kruse O."/>
        </authorList>
    </citation>
    <scope>NUCLEOTIDE SEQUENCE [LARGE SCALE GENOMIC DNA]</scope>
    <source>
        <strain evidence="12 13">SAG 48.87</strain>
    </source>
</reference>
<sequence length="235" mass="24295">MMTPEERARAAALKIAQAVTAAAPAAAAAAAAAATPQQQQQQRAPAAAAAAAAPDAAVLAAAAAWKEHTAPDGRKYYHNRLTKESRWTMPEEMKAAQAAARAPQAAPLAADGPAGRSPLQPSPGAAPAAAAGSPVAAAAAQQPRPTPVYATKEEARDAFKELLAEAGIGGEDTWDGALRRLVSDPRYGAIKAIGERKTVFNEYVQVGVTQGGYRWRLQTAVTDGGWGWRLPAESE</sequence>
<evidence type="ECO:0000256" key="9">
    <source>
        <dbReference type="SAM" id="MobiDB-lite"/>
    </source>
</evidence>
<dbReference type="SUPFAM" id="SSF81698">
    <property type="entry name" value="FF domain"/>
    <property type="match status" value="1"/>
</dbReference>
<dbReference type="PROSITE" id="PS51676">
    <property type="entry name" value="FF"/>
    <property type="match status" value="1"/>
</dbReference>
<feature type="compositionally biased region" description="Low complexity" evidence="9">
    <location>
        <begin position="95"/>
        <end position="143"/>
    </location>
</feature>
<keyword evidence="13" id="KW-1185">Reference proteome</keyword>
<dbReference type="SMART" id="SM00441">
    <property type="entry name" value="FF"/>
    <property type="match status" value="1"/>
</dbReference>
<evidence type="ECO:0000256" key="1">
    <source>
        <dbReference type="ARBA" id="ARBA00004123"/>
    </source>
</evidence>
<dbReference type="PANTHER" id="PTHR11864">
    <property type="entry name" value="PRE-MRNA-PROCESSING PROTEIN PRP40"/>
    <property type="match status" value="1"/>
</dbReference>
<dbReference type="Pfam" id="PF00397">
    <property type="entry name" value="WW"/>
    <property type="match status" value="1"/>
</dbReference>
<feature type="domain" description="WW" evidence="10">
    <location>
        <begin position="59"/>
        <end position="92"/>
    </location>
</feature>
<dbReference type="PROSITE" id="PS50020">
    <property type="entry name" value="WW_DOMAIN_2"/>
    <property type="match status" value="1"/>
</dbReference>
<dbReference type="PANTHER" id="PTHR11864:SF0">
    <property type="entry name" value="PRP40 PRE-MRNA PROCESSING FACTOR 40 HOMOLOG A (YEAST)"/>
    <property type="match status" value="1"/>
</dbReference>
<dbReference type="GO" id="GO:0045292">
    <property type="term" value="P:mRNA cis splicing, via spliceosome"/>
    <property type="evidence" value="ECO:0007669"/>
    <property type="project" value="InterPro"/>
</dbReference>
<dbReference type="GO" id="GO:0005685">
    <property type="term" value="C:U1 snRNP"/>
    <property type="evidence" value="ECO:0007669"/>
    <property type="project" value="TreeGrafter"/>
</dbReference>
<feature type="domain" description="FF" evidence="11">
    <location>
        <begin position="152"/>
        <end position="206"/>
    </location>
</feature>
<evidence type="ECO:0000256" key="7">
    <source>
        <dbReference type="ARBA" id="ARBA00061317"/>
    </source>
</evidence>
<dbReference type="EMBL" id="KK105902">
    <property type="protein sequence ID" value="KIY92159.1"/>
    <property type="molecule type" value="Genomic_DNA"/>
</dbReference>
<comment type="subunit">
    <text evidence="8">Interacts (via the WW domains) with the phosphorylated C-terminal domain of NRPB1 (via CTD domain).</text>
</comment>
<dbReference type="Pfam" id="PF01846">
    <property type="entry name" value="FF"/>
    <property type="match status" value="1"/>
</dbReference>
<protein>
    <recommendedName>
        <fullName evidence="14">WW domain-containing protein</fullName>
    </recommendedName>
</protein>
<evidence type="ECO:0000259" key="10">
    <source>
        <dbReference type="PROSITE" id="PS50020"/>
    </source>
</evidence>
<dbReference type="SMART" id="SM00456">
    <property type="entry name" value="WW"/>
    <property type="match status" value="1"/>
</dbReference>
<dbReference type="RefSeq" id="XP_013891179.1">
    <property type="nucleotide sequence ID" value="XM_014035725.1"/>
</dbReference>
<dbReference type="InterPro" id="IPR002713">
    <property type="entry name" value="FF_domain"/>
</dbReference>
<evidence type="ECO:0000256" key="5">
    <source>
        <dbReference type="ARBA" id="ARBA00023242"/>
    </source>
</evidence>
<name>A0A0D2LJL8_9CHLO</name>
<evidence type="ECO:0000313" key="13">
    <source>
        <dbReference type="Proteomes" id="UP000054498"/>
    </source>
</evidence>
<keyword evidence="4" id="KW-0508">mRNA splicing</keyword>
<evidence type="ECO:0000313" key="12">
    <source>
        <dbReference type="EMBL" id="KIY92159.1"/>
    </source>
</evidence>
<dbReference type="InterPro" id="IPR039726">
    <property type="entry name" value="Prp40-like"/>
</dbReference>
<dbReference type="InterPro" id="IPR036517">
    <property type="entry name" value="FF_domain_sf"/>
</dbReference>
<dbReference type="GO" id="GO:0003723">
    <property type="term" value="F:RNA binding"/>
    <property type="evidence" value="ECO:0007669"/>
    <property type="project" value="TreeGrafter"/>
</dbReference>
<dbReference type="CDD" id="cd00201">
    <property type="entry name" value="WW"/>
    <property type="match status" value="1"/>
</dbReference>
<evidence type="ECO:0000256" key="3">
    <source>
        <dbReference type="ARBA" id="ARBA00022737"/>
    </source>
</evidence>
<dbReference type="Gene3D" id="1.10.10.440">
    <property type="entry name" value="FF domain"/>
    <property type="match status" value="1"/>
</dbReference>
<evidence type="ECO:0000256" key="4">
    <source>
        <dbReference type="ARBA" id="ARBA00023187"/>
    </source>
</evidence>
<dbReference type="GO" id="GO:0070063">
    <property type="term" value="F:RNA polymerase binding"/>
    <property type="evidence" value="ECO:0007669"/>
    <property type="project" value="UniProtKB-ARBA"/>
</dbReference>
<accession>A0A0D2LJL8</accession>
<dbReference type="OrthoDB" id="187617at2759"/>
<feature type="region of interest" description="Disordered" evidence="9">
    <location>
        <begin position="92"/>
        <end position="147"/>
    </location>
</feature>
<dbReference type="AlphaFoldDB" id="A0A0D2LJL8"/>
<evidence type="ECO:0000256" key="6">
    <source>
        <dbReference type="ARBA" id="ARBA00056384"/>
    </source>
</evidence>
<dbReference type="KEGG" id="mng:MNEG_15804"/>
<keyword evidence="2" id="KW-0507">mRNA processing</keyword>
<gene>
    <name evidence="12" type="ORF">MNEG_15804</name>
</gene>
<dbReference type="FunFam" id="1.10.10.440:FF:000013">
    <property type="entry name" value="pre-mRNA-processing protein 40A isoform X1"/>
    <property type="match status" value="1"/>
</dbReference>
<dbReference type="InterPro" id="IPR001202">
    <property type="entry name" value="WW_dom"/>
</dbReference>